<name>A0ABS3ZAR7_9GAMM</name>
<sequence>MDKLIIEGGVRLNGDVRISGAKNSALPILAATLLADEPVTICNLPHLHDITTMLELLRRMGVDLVVDEKLSVEINANTIHDLCAPYDLVKTMRASILVLGPLLAHFGRAEVSLPGGCAIGSRPVDLHIRGLEAMGADIQVEGGYIRARTNGRLKGARVFFDTVTVTGTENILMAAALADGETIIENAAREPEIVDLANCLNAMGADVRGAGTDTITVYGVESLKGCRYSVLPDRIETGTFLVAAAATGGRVKCKHTRPDILDAVLQKLIEAGADIETGEDWISLDMHGKRPKAVSVTTAPYPAFPTDMQAQFAALDVVAEGVGKIRETVFENRFMHMQEMIRMGADISIEGNTAVIEGVDSLQGAPVMATDLRASASLVIAALVAEGETEIDRIYHIDRGYECIEEKLQLLGARIRRVPG</sequence>
<dbReference type="PANTHER" id="PTHR43783">
    <property type="entry name" value="UDP-N-ACETYLGLUCOSAMINE 1-CARBOXYVINYLTRANSFERASE"/>
    <property type="match status" value="1"/>
</dbReference>
<comment type="function">
    <text evidence="13">Cell wall formation. Adds enolpyruvyl to UDP-N-acetylglucosamine.</text>
</comment>
<protein>
    <recommendedName>
        <fullName evidence="13">UDP-N-acetylglucosamine 1-carboxyvinyltransferase</fullName>
        <ecNumber evidence="13">2.5.1.7</ecNumber>
    </recommendedName>
    <alternativeName>
        <fullName evidence="13">Enoylpyruvate transferase</fullName>
    </alternativeName>
    <alternativeName>
        <fullName evidence="13">UDP-N-acetylglucosamine enolpyruvyl transferase</fullName>
        <shortName evidence="13">EPT</shortName>
    </alternativeName>
</protein>
<keyword evidence="10 13" id="KW-0670">Pyruvate</keyword>
<evidence type="ECO:0000256" key="9">
    <source>
        <dbReference type="ARBA" id="ARBA00023316"/>
    </source>
</evidence>
<dbReference type="SUPFAM" id="SSF55205">
    <property type="entry name" value="EPT/RTPC-like"/>
    <property type="match status" value="1"/>
</dbReference>
<keyword evidence="5 13" id="KW-0808">Transferase</keyword>
<evidence type="ECO:0000256" key="6">
    <source>
        <dbReference type="ARBA" id="ARBA00022960"/>
    </source>
</evidence>
<keyword evidence="3 13" id="KW-0963">Cytoplasm</keyword>
<dbReference type="PANTHER" id="PTHR43783:SF1">
    <property type="entry name" value="UDP-N-ACETYLGLUCOSAMINE 1-CARBOXYVINYLTRANSFERASE"/>
    <property type="match status" value="1"/>
</dbReference>
<feature type="binding site" evidence="13">
    <location>
        <begin position="22"/>
        <end position="23"/>
    </location>
    <ligand>
        <name>phosphoenolpyruvate</name>
        <dbReference type="ChEBI" id="CHEBI:58702"/>
    </ligand>
</feature>
<evidence type="ECO:0000256" key="4">
    <source>
        <dbReference type="ARBA" id="ARBA00022618"/>
    </source>
</evidence>
<evidence type="ECO:0000256" key="13">
    <source>
        <dbReference type="HAMAP-Rule" id="MF_00111"/>
    </source>
</evidence>
<dbReference type="EMBL" id="JACVEW010000011">
    <property type="protein sequence ID" value="MBP0048784.1"/>
    <property type="molecule type" value="Genomic_DNA"/>
</dbReference>
<dbReference type="NCBIfam" id="NF006873">
    <property type="entry name" value="PRK09369.1"/>
    <property type="match status" value="1"/>
</dbReference>
<keyword evidence="7 13" id="KW-0573">Peptidoglycan synthesis</keyword>
<dbReference type="RefSeq" id="WP_209287402.1">
    <property type="nucleotide sequence ID" value="NZ_JACVEW010000011.1"/>
</dbReference>
<evidence type="ECO:0000256" key="12">
    <source>
        <dbReference type="ARBA" id="ARBA00047527"/>
    </source>
</evidence>
<feature type="binding site" evidence="13">
    <location>
        <position position="329"/>
    </location>
    <ligand>
        <name>UDP-N-acetyl-alpha-D-glucosamine</name>
        <dbReference type="ChEBI" id="CHEBI:57705"/>
    </ligand>
</feature>
<comment type="subcellular location">
    <subcellularLocation>
        <location evidence="1 13">Cytoplasm</location>
    </subcellularLocation>
</comment>
<dbReference type="GO" id="GO:0008760">
    <property type="term" value="F:UDP-N-acetylglucosamine 1-carboxyvinyltransferase activity"/>
    <property type="evidence" value="ECO:0007669"/>
    <property type="project" value="UniProtKB-EC"/>
</dbReference>
<comment type="catalytic activity">
    <reaction evidence="12 13">
        <text>phosphoenolpyruvate + UDP-N-acetyl-alpha-D-glucosamine = UDP-N-acetyl-3-O-(1-carboxyvinyl)-alpha-D-glucosamine + phosphate</text>
        <dbReference type="Rhea" id="RHEA:18681"/>
        <dbReference type="ChEBI" id="CHEBI:43474"/>
        <dbReference type="ChEBI" id="CHEBI:57705"/>
        <dbReference type="ChEBI" id="CHEBI:58702"/>
        <dbReference type="ChEBI" id="CHEBI:68483"/>
        <dbReference type="EC" id="2.5.1.7"/>
    </reaction>
</comment>
<keyword evidence="6 13" id="KW-0133">Cell shape</keyword>
<comment type="caution">
    <text evidence="15">The sequence shown here is derived from an EMBL/GenBank/DDBJ whole genome shotgun (WGS) entry which is preliminary data.</text>
</comment>
<evidence type="ECO:0000313" key="16">
    <source>
        <dbReference type="Proteomes" id="UP000810171"/>
    </source>
</evidence>
<evidence type="ECO:0000256" key="11">
    <source>
        <dbReference type="ARBA" id="ARBA00038367"/>
    </source>
</evidence>
<dbReference type="Gene3D" id="3.65.10.10">
    <property type="entry name" value="Enolpyruvate transferase domain"/>
    <property type="match status" value="2"/>
</dbReference>
<feature type="binding site" evidence="13">
    <location>
        <position position="93"/>
    </location>
    <ligand>
        <name>UDP-N-acetyl-alpha-D-glucosamine</name>
        <dbReference type="ChEBI" id="CHEBI:57705"/>
    </ligand>
</feature>
<dbReference type="Pfam" id="PF00275">
    <property type="entry name" value="EPSP_synthase"/>
    <property type="match status" value="1"/>
</dbReference>
<keyword evidence="8 13" id="KW-0131">Cell cycle</keyword>
<dbReference type="InterPro" id="IPR036968">
    <property type="entry name" value="Enolpyruvate_Tfrase_sf"/>
</dbReference>
<evidence type="ECO:0000313" key="15">
    <source>
        <dbReference type="EMBL" id="MBP0048784.1"/>
    </source>
</evidence>
<feature type="modified residue" description="2-(S-cysteinyl)pyruvic acid O-phosphothioketal" evidence="13">
    <location>
        <position position="117"/>
    </location>
</feature>
<feature type="binding site" evidence="13">
    <location>
        <position position="307"/>
    </location>
    <ligand>
        <name>UDP-N-acetyl-alpha-D-glucosamine</name>
        <dbReference type="ChEBI" id="CHEBI:57705"/>
    </ligand>
</feature>
<gene>
    <name evidence="13 15" type="primary">murA</name>
    <name evidence="15" type="ORF">H9C73_08535</name>
</gene>
<dbReference type="NCBIfam" id="TIGR01072">
    <property type="entry name" value="murA"/>
    <property type="match status" value="1"/>
</dbReference>
<accession>A0ABS3ZAR7</accession>
<evidence type="ECO:0000256" key="1">
    <source>
        <dbReference type="ARBA" id="ARBA00004496"/>
    </source>
</evidence>
<evidence type="ECO:0000256" key="3">
    <source>
        <dbReference type="ARBA" id="ARBA00022490"/>
    </source>
</evidence>
<dbReference type="EC" id="2.5.1.7" evidence="13"/>
<keyword evidence="16" id="KW-1185">Reference proteome</keyword>
<evidence type="ECO:0000256" key="8">
    <source>
        <dbReference type="ARBA" id="ARBA00023306"/>
    </source>
</evidence>
<feature type="binding site" evidence="13">
    <location>
        <begin position="122"/>
        <end position="126"/>
    </location>
    <ligand>
        <name>UDP-N-acetyl-alpha-D-glucosamine</name>
        <dbReference type="ChEBI" id="CHEBI:57705"/>
    </ligand>
</feature>
<evidence type="ECO:0000256" key="2">
    <source>
        <dbReference type="ARBA" id="ARBA00004752"/>
    </source>
</evidence>
<reference evidence="15 16" key="1">
    <citation type="submission" date="2020-09" db="EMBL/GenBank/DDBJ databases">
        <authorList>
            <person name="Tanuku N.R.S."/>
        </authorList>
    </citation>
    <scope>NUCLEOTIDE SEQUENCE [LARGE SCALE GENOMIC DNA]</scope>
    <source>
        <strain evidence="15 16">AK62</strain>
    </source>
</reference>
<dbReference type="Proteomes" id="UP000810171">
    <property type="component" value="Unassembled WGS sequence"/>
</dbReference>
<dbReference type="InterPro" id="IPR050068">
    <property type="entry name" value="MurA_subfamily"/>
</dbReference>
<feature type="domain" description="Enolpyruvate transferase" evidence="14">
    <location>
        <begin position="7"/>
        <end position="408"/>
    </location>
</feature>
<dbReference type="InterPro" id="IPR005750">
    <property type="entry name" value="UDP_GlcNAc_COvinyl_MurA"/>
</dbReference>
<keyword evidence="9 13" id="KW-0961">Cell wall biogenesis/degradation</keyword>
<evidence type="ECO:0000256" key="5">
    <source>
        <dbReference type="ARBA" id="ARBA00022679"/>
    </source>
</evidence>
<comment type="similarity">
    <text evidence="11 13">Belongs to the EPSP synthase family. MurA subfamily.</text>
</comment>
<dbReference type="InterPro" id="IPR013792">
    <property type="entry name" value="RNA3'P_cycl/enolpyr_Trfase_a/b"/>
</dbReference>
<dbReference type="InterPro" id="IPR001986">
    <property type="entry name" value="Enolpyruvate_Tfrase_dom"/>
</dbReference>
<dbReference type="HAMAP" id="MF_00111">
    <property type="entry name" value="MurA"/>
    <property type="match status" value="1"/>
</dbReference>
<comment type="pathway">
    <text evidence="2 13">Cell wall biogenesis; peptidoglycan biosynthesis.</text>
</comment>
<feature type="active site" description="Proton donor" evidence="13">
    <location>
        <position position="117"/>
    </location>
</feature>
<dbReference type="CDD" id="cd01555">
    <property type="entry name" value="UdpNAET"/>
    <property type="match status" value="1"/>
</dbReference>
<comment type="caution">
    <text evidence="13">Lacks conserved residue(s) required for the propagation of feature annotation.</text>
</comment>
<evidence type="ECO:0000259" key="14">
    <source>
        <dbReference type="Pfam" id="PF00275"/>
    </source>
</evidence>
<organism evidence="15 16">
    <name type="scientific">Marinobacterium alkalitolerans</name>
    <dbReference type="NCBI Taxonomy" id="1542925"/>
    <lineage>
        <taxon>Bacteria</taxon>
        <taxon>Pseudomonadati</taxon>
        <taxon>Pseudomonadota</taxon>
        <taxon>Gammaproteobacteria</taxon>
        <taxon>Oceanospirillales</taxon>
        <taxon>Oceanospirillaceae</taxon>
        <taxon>Marinobacterium</taxon>
    </lineage>
</organism>
<keyword evidence="4 13" id="KW-0132">Cell division</keyword>
<evidence type="ECO:0000256" key="10">
    <source>
        <dbReference type="ARBA" id="ARBA00023317"/>
    </source>
</evidence>
<evidence type="ECO:0000256" key="7">
    <source>
        <dbReference type="ARBA" id="ARBA00022984"/>
    </source>
</evidence>
<proteinExistence type="inferred from homology"/>